<keyword evidence="6" id="KW-0472">Membrane</keyword>
<evidence type="ECO:0000256" key="5">
    <source>
        <dbReference type="ARBA" id="ARBA00023128"/>
    </source>
</evidence>
<evidence type="ECO:0000256" key="2">
    <source>
        <dbReference type="ARBA" id="ARBA00006617"/>
    </source>
</evidence>
<dbReference type="PANTHER" id="PTHR14097">
    <property type="entry name" value="OXIDOREDUCTASE HTATIP2"/>
    <property type="match status" value="1"/>
</dbReference>
<evidence type="ECO:0000256" key="1">
    <source>
        <dbReference type="ARBA" id="ARBA00004450"/>
    </source>
</evidence>
<evidence type="ECO:0000313" key="8">
    <source>
        <dbReference type="EMBL" id="CAD0082209.1"/>
    </source>
</evidence>
<comment type="subcellular location">
    <subcellularLocation>
        <location evidence="1">Mitochondrion outer membrane</location>
        <topology evidence="1">Peripheral membrane protein</topology>
    </subcellularLocation>
</comment>
<dbReference type="PANTHER" id="PTHR14097:SF7">
    <property type="entry name" value="OXIDOREDUCTASE HTATIP2"/>
    <property type="match status" value="1"/>
</dbReference>
<dbReference type="Gene3D" id="3.40.50.720">
    <property type="entry name" value="NAD(P)-binding Rossmann-like Domain"/>
    <property type="match status" value="1"/>
</dbReference>
<dbReference type="AlphaFoldDB" id="A0A9N8JAD0"/>
<dbReference type="Pfam" id="PF01370">
    <property type="entry name" value="Epimerase"/>
    <property type="match status" value="1"/>
</dbReference>
<dbReference type="Proteomes" id="UP000716446">
    <property type="component" value="Unassembled WGS sequence"/>
</dbReference>
<dbReference type="SUPFAM" id="SSF51735">
    <property type="entry name" value="NAD(P)-binding Rossmann-fold domains"/>
    <property type="match status" value="1"/>
</dbReference>
<sequence length="232" mass="25040">MTTALVFGPTGAVGSQILATLLSSPSCASLTTISRRAPQTQTQHSNFQPIVEDDTAKWSPLIATLSPTPSVVFNAVGTTYASAGSVAAQWAIDHDLCVENAKAAKAAGVKTYVYCSSAGTSGSLSPFALSPYARMKRGVENAIKELNFDNAIILRPGMILGREKPKNKWLEDIFDGFKKLSQGFQDKWAQDQTTIGRAAVAAVKMVEEGKAPEKFWVLEQSDIVRIGRDEWK</sequence>
<reference evidence="8" key="1">
    <citation type="submission" date="2020-06" db="EMBL/GenBank/DDBJ databases">
        <authorList>
            <person name="Onetto C."/>
        </authorList>
    </citation>
    <scope>NUCLEOTIDE SEQUENCE</scope>
</reference>
<keyword evidence="9" id="KW-1185">Reference proteome</keyword>
<feature type="non-terminal residue" evidence="8">
    <location>
        <position position="1"/>
    </location>
</feature>
<feature type="domain" description="NAD-dependent epimerase/dehydratase" evidence="7">
    <location>
        <begin position="4"/>
        <end position="168"/>
    </location>
</feature>
<name>A0A9N8JAD0_9PEZI</name>
<dbReference type="EMBL" id="CAIJEN010000001">
    <property type="protein sequence ID" value="CAD0082209.1"/>
    <property type="molecule type" value="Genomic_DNA"/>
</dbReference>
<evidence type="ECO:0000256" key="4">
    <source>
        <dbReference type="ARBA" id="ARBA00022946"/>
    </source>
</evidence>
<evidence type="ECO:0000256" key="3">
    <source>
        <dbReference type="ARBA" id="ARBA00022787"/>
    </source>
</evidence>
<dbReference type="InterPro" id="IPR036291">
    <property type="entry name" value="NAD(P)-bd_dom_sf"/>
</dbReference>
<evidence type="ECO:0000259" key="7">
    <source>
        <dbReference type="Pfam" id="PF01370"/>
    </source>
</evidence>
<evidence type="ECO:0000313" key="9">
    <source>
        <dbReference type="Proteomes" id="UP000716446"/>
    </source>
</evidence>
<dbReference type="FunFam" id="3.40.50.720:FF:000366">
    <property type="entry name" value="Protein FMP52, mitochondrial"/>
    <property type="match status" value="1"/>
</dbReference>
<dbReference type="GO" id="GO:0005741">
    <property type="term" value="C:mitochondrial outer membrane"/>
    <property type="evidence" value="ECO:0007669"/>
    <property type="project" value="UniProtKB-SubCell"/>
</dbReference>
<keyword evidence="5" id="KW-0496">Mitochondrion</keyword>
<proteinExistence type="inferred from homology"/>
<gene>
    <name evidence="8" type="ORF">AWRI4619_LOCUS776</name>
</gene>
<accession>A0A9N8JAD0</accession>
<keyword evidence="4" id="KW-0809">Transit peptide</keyword>
<dbReference type="GO" id="GO:0051170">
    <property type="term" value="P:import into nucleus"/>
    <property type="evidence" value="ECO:0007669"/>
    <property type="project" value="TreeGrafter"/>
</dbReference>
<protein>
    <recommendedName>
        <fullName evidence="7">NAD-dependent epimerase/dehydratase domain-containing protein</fullName>
    </recommendedName>
</protein>
<comment type="caution">
    <text evidence="8">The sequence shown here is derived from an EMBL/GenBank/DDBJ whole genome shotgun (WGS) entry which is preliminary data.</text>
</comment>
<dbReference type="InterPro" id="IPR001509">
    <property type="entry name" value="Epimerase_deHydtase"/>
</dbReference>
<keyword evidence="3" id="KW-1000">Mitochondrion outer membrane</keyword>
<organism evidence="8 9">
    <name type="scientific">Aureobasidium vineae</name>
    <dbReference type="NCBI Taxonomy" id="2773715"/>
    <lineage>
        <taxon>Eukaryota</taxon>
        <taxon>Fungi</taxon>
        <taxon>Dikarya</taxon>
        <taxon>Ascomycota</taxon>
        <taxon>Pezizomycotina</taxon>
        <taxon>Dothideomycetes</taxon>
        <taxon>Dothideomycetidae</taxon>
        <taxon>Dothideales</taxon>
        <taxon>Saccotheciaceae</taxon>
        <taxon>Aureobasidium</taxon>
    </lineage>
</organism>
<comment type="similarity">
    <text evidence="2">Belongs to the FMP52 family.</text>
</comment>
<evidence type="ECO:0000256" key="6">
    <source>
        <dbReference type="ARBA" id="ARBA00023136"/>
    </source>
</evidence>